<gene>
    <name evidence="1" type="ORF">So717_26510</name>
</gene>
<organism evidence="1 2">
    <name type="scientific">Roseobacter cerasinus</name>
    <dbReference type="NCBI Taxonomy" id="2602289"/>
    <lineage>
        <taxon>Bacteria</taxon>
        <taxon>Pseudomonadati</taxon>
        <taxon>Pseudomonadota</taxon>
        <taxon>Alphaproteobacteria</taxon>
        <taxon>Rhodobacterales</taxon>
        <taxon>Roseobacteraceae</taxon>
        <taxon>Roseobacter</taxon>
    </lineage>
</organism>
<reference evidence="1 2" key="1">
    <citation type="submission" date="2019-12" db="EMBL/GenBank/DDBJ databases">
        <title>Roseobacter cerasinus sp. nov., isolated from seawater around aquaculture.</title>
        <authorList>
            <person name="Muramatsu S."/>
            <person name="Takabe Y."/>
            <person name="Mori K."/>
            <person name="Takaichi S."/>
            <person name="Hanada S."/>
        </authorList>
    </citation>
    <scope>NUCLEOTIDE SEQUENCE [LARGE SCALE GENOMIC DNA]</scope>
    <source>
        <strain evidence="1 2">AI77</strain>
    </source>
</reference>
<dbReference type="Proteomes" id="UP000436522">
    <property type="component" value="Unassembled WGS sequence"/>
</dbReference>
<proteinExistence type="predicted"/>
<dbReference type="RefSeq" id="WP_159978113.1">
    <property type="nucleotide sequence ID" value="NZ_BLIV01000005.1"/>
</dbReference>
<accession>A0A640VR69</accession>
<sequence length="131" mass="14522">MIEINLFQVKDTEQIRAALAQATGLPVSVILEAGAYWAVDSFDDVIGFELVSDNVWNLLVVHTTNDSLEEDAVSITKELARSLQEPCAVFDPHVATEDVLRIFYPDGRDVMGCLRQEDGRTTIEPVPIDMS</sequence>
<name>A0A640VR69_9RHOB</name>
<dbReference type="EMBL" id="BLIV01000005">
    <property type="protein sequence ID" value="GFE50898.1"/>
    <property type="molecule type" value="Genomic_DNA"/>
</dbReference>
<comment type="caution">
    <text evidence="1">The sequence shown here is derived from an EMBL/GenBank/DDBJ whole genome shotgun (WGS) entry which is preliminary data.</text>
</comment>
<protein>
    <submittedName>
        <fullName evidence="1">Uncharacterized protein</fullName>
    </submittedName>
</protein>
<evidence type="ECO:0000313" key="2">
    <source>
        <dbReference type="Proteomes" id="UP000436522"/>
    </source>
</evidence>
<keyword evidence="2" id="KW-1185">Reference proteome</keyword>
<dbReference type="AlphaFoldDB" id="A0A640VR69"/>
<evidence type="ECO:0000313" key="1">
    <source>
        <dbReference type="EMBL" id="GFE50898.1"/>
    </source>
</evidence>